<dbReference type="InterPro" id="IPR023214">
    <property type="entry name" value="HAD_sf"/>
</dbReference>
<reference evidence="14" key="2">
    <citation type="submission" date="2020-07" db="EMBL/GenBank/DDBJ databases">
        <title>Flavobacterium sp. xlx-214.</title>
        <authorList>
            <person name="Yang C."/>
        </authorList>
    </citation>
    <scope>NUCLEOTIDE SEQUENCE [LARGE SCALE GENOMIC DNA]</scope>
    <source>
        <strain evidence="14">CX-624</strain>
    </source>
</reference>
<dbReference type="InterPro" id="IPR004014">
    <property type="entry name" value="ATPase_P-typ_cation-transptr_N"/>
</dbReference>
<keyword evidence="14" id="KW-1185">Reference proteome</keyword>
<keyword evidence="6 9" id="KW-1133">Transmembrane helix</keyword>
<evidence type="ECO:0000256" key="6">
    <source>
        <dbReference type="ARBA" id="ARBA00022989"/>
    </source>
</evidence>
<dbReference type="Gene3D" id="1.20.1110.10">
    <property type="entry name" value="Calcium-transporting ATPase, transmembrane domain"/>
    <property type="match status" value="2"/>
</dbReference>
<accession>A0A7D7LTH1</accession>
<dbReference type="SFLD" id="SFLDS00003">
    <property type="entry name" value="Haloacid_Dehalogenase"/>
    <property type="match status" value="1"/>
</dbReference>
<feature type="transmembrane region" description="Helical" evidence="9">
    <location>
        <begin position="254"/>
        <end position="278"/>
    </location>
</feature>
<feature type="transmembrane region" description="Helical" evidence="9">
    <location>
        <begin position="661"/>
        <end position="679"/>
    </location>
</feature>
<dbReference type="InterPro" id="IPR001757">
    <property type="entry name" value="P_typ_ATPase"/>
</dbReference>
<proteinExistence type="predicted"/>
<reference evidence="12 13" key="1">
    <citation type="submission" date="2020-07" db="EMBL/GenBank/DDBJ databases">
        <title>Chryseobacterium sp.cx-624.</title>
        <authorList>
            <person name="Yang C."/>
        </authorList>
    </citation>
    <scope>NUCLEOTIDE SEQUENCE [LARGE SCALE GENOMIC DNA]</scope>
    <source>
        <strain evidence="13">cx-624</strain>
        <strain evidence="12">Cx-624</strain>
    </source>
</reference>
<comment type="subcellular location">
    <subcellularLocation>
        <location evidence="1">Membrane</location>
        <topology evidence="1">Multi-pass membrane protein</topology>
    </subcellularLocation>
</comment>
<dbReference type="InterPro" id="IPR044492">
    <property type="entry name" value="P_typ_ATPase_HD_dom"/>
</dbReference>
<feature type="transmembrane region" description="Helical" evidence="9">
    <location>
        <begin position="803"/>
        <end position="822"/>
    </location>
</feature>
<dbReference type="EMBL" id="JACEUX010000001">
    <property type="protein sequence ID" value="MBA5246075.1"/>
    <property type="molecule type" value="Genomic_DNA"/>
</dbReference>
<dbReference type="GO" id="GO:0016020">
    <property type="term" value="C:membrane"/>
    <property type="evidence" value="ECO:0007669"/>
    <property type="project" value="UniProtKB-SubCell"/>
</dbReference>
<dbReference type="EMBL" id="CP059472">
    <property type="protein sequence ID" value="QMS98535.1"/>
    <property type="molecule type" value="Genomic_DNA"/>
</dbReference>
<protein>
    <submittedName>
        <fullName evidence="12">Cation-translocating P-type ATPase</fullName>
    </submittedName>
</protein>
<dbReference type="PANTHER" id="PTHR42861">
    <property type="entry name" value="CALCIUM-TRANSPORTING ATPASE"/>
    <property type="match status" value="1"/>
</dbReference>
<dbReference type="GO" id="GO:0016887">
    <property type="term" value="F:ATP hydrolysis activity"/>
    <property type="evidence" value="ECO:0007669"/>
    <property type="project" value="InterPro"/>
</dbReference>
<keyword evidence="2 9" id="KW-0812">Transmembrane</keyword>
<feature type="transmembrane region" description="Helical" evidence="9">
    <location>
        <begin position="700"/>
        <end position="724"/>
    </location>
</feature>
<dbReference type="RefSeq" id="WP_181886177.1">
    <property type="nucleotide sequence ID" value="NZ_CP059472.1"/>
</dbReference>
<dbReference type="InterPro" id="IPR018303">
    <property type="entry name" value="ATPase_P-typ_P_site"/>
</dbReference>
<keyword evidence="5" id="KW-1278">Translocase</keyword>
<evidence type="ECO:0000256" key="4">
    <source>
        <dbReference type="ARBA" id="ARBA00022840"/>
    </source>
</evidence>
<feature type="transmembrane region" description="Helical" evidence="9">
    <location>
        <begin position="69"/>
        <end position="85"/>
    </location>
</feature>
<dbReference type="Gene3D" id="2.70.150.10">
    <property type="entry name" value="Calcium-transporting ATPase, cytoplasmic transduction domain A"/>
    <property type="match status" value="1"/>
</dbReference>
<gene>
    <name evidence="12" type="ORF">H1R16_00535</name>
    <name evidence="11" type="ORF">H2507_02735</name>
</gene>
<feature type="region of interest" description="Disordered" evidence="8">
    <location>
        <begin position="1"/>
        <end position="30"/>
    </location>
</feature>
<dbReference type="InterPro" id="IPR008250">
    <property type="entry name" value="ATPase_P-typ_transduc_dom_A_sf"/>
</dbReference>
<evidence type="ECO:0000313" key="13">
    <source>
        <dbReference type="Proteomes" id="UP000515349"/>
    </source>
</evidence>
<organism evidence="12 13">
    <name type="scientific">Marnyiella aurantia</name>
    <dbReference type="NCBI Taxonomy" id="2758037"/>
    <lineage>
        <taxon>Bacteria</taxon>
        <taxon>Pseudomonadati</taxon>
        <taxon>Bacteroidota</taxon>
        <taxon>Flavobacteriia</taxon>
        <taxon>Flavobacteriales</taxon>
        <taxon>Weeksellaceae</taxon>
        <taxon>Marnyiella</taxon>
    </lineage>
</organism>
<evidence type="ECO:0000259" key="10">
    <source>
        <dbReference type="SMART" id="SM00831"/>
    </source>
</evidence>
<dbReference type="PRINTS" id="PR00119">
    <property type="entry name" value="CATATPASE"/>
</dbReference>
<dbReference type="Proteomes" id="UP000539710">
    <property type="component" value="Unassembled WGS sequence"/>
</dbReference>
<dbReference type="InterPro" id="IPR036412">
    <property type="entry name" value="HAD-like_sf"/>
</dbReference>
<dbReference type="Gene3D" id="3.40.50.1000">
    <property type="entry name" value="HAD superfamily/HAD-like"/>
    <property type="match status" value="2"/>
</dbReference>
<evidence type="ECO:0000256" key="5">
    <source>
        <dbReference type="ARBA" id="ARBA00022967"/>
    </source>
</evidence>
<keyword evidence="4" id="KW-0067">ATP-binding</keyword>
<keyword evidence="3" id="KW-0547">Nucleotide-binding</keyword>
<feature type="transmembrane region" description="Helical" evidence="9">
    <location>
        <begin position="630"/>
        <end position="655"/>
    </location>
</feature>
<feature type="domain" description="Cation-transporting P-type ATPase N-terminal" evidence="10">
    <location>
        <begin position="1"/>
        <end position="65"/>
    </location>
</feature>
<evidence type="ECO:0000313" key="11">
    <source>
        <dbReference type="EMBL" id="MBA5246075.1"/>
    </source>
</evidence>
<evidence type="ECO:0000256" key="8">
    <source>
        <dbReference type="SAM" id="MobiDB-lite"/>
    </source>
</evidence>
<dbReference type="InterPro" id="IPR006068">
    <property type="entry name" value="ATPase_P-typ_cation-transptr_C"/>
</dbReference>
<dbReference type="GO" id="GO:0005524">
    <property type="term" value="F:ATP binding"/>
    <property type="evidence" value="ECO:0007669"/>
    <property type="project" value="UniProtKB-KW"/>
</dbReference>
<evidence type="ECO:0000256" key="1">
    <source>
        <dbReference type="ARBA" id="ARBA00004141"/>
    </source>
</evidence>
<evidence type="ECO:0000256" key="9">
    <source>
        <dbReference type="SAM" id="Phobius"/>
    </source>
</evidence>
<evidence type="ECO:0000256" key="3">
    <source>
        <dbReference type="ARBA" id="ARBA00022741"/>
    </source>
</evidence>
<evidence type="ECO:0000256" key="2">
    <source>
        <dbReference type="ARBA" id="ARBA00022692"/>
    </source>
</evidence>
<dbReference type="Pfam" id="PF00689">
    <property type="entry name" value="Cation_ATPase_C"/>
    <property type="match status" value="1"/>
</dbReference>
<dbReference type="InterPro" id="IPR023298">
    <property type="entry name" value="ATPase_P-typ_TM_dom_sf"/>
</dbReference>
<dbReference type="SMART" id="SM00831">
    <property type="entry name" value="Cation_ATPase_N"/>
    <property type="match status" value="1"/>
</dbReference>
<dbReference type="Pfam" id="PF00702">
    <property type="entry name" value="Hydrolase"/>
    <property type="match status" value="1"/>
</dbReference>
<dbReference type="AlphaFoldDB" id="A0A7D7LTH1"/>
<sequence length="837" mass="92768">MSLQIPENLTGLNEDEVEQSRQTSGHNRMTAPPKSNWWKLLTEILKEPMLILLMVISVIYLSVGNYGEALFMIVALILVSGISFYQDSRSKKALEALEKLNEPLSKVIRKSTVVQIPTHEIVVGDLCITSEGQMINADGRIVYSNDFTVNEASLTGESFAVSKGSGQEDSYVYSGTVAVSGISVFEVEAVGVNTRIGKIGDSMTGIIEQKSPLQLQIERFVKGMSVLGVVVFLLVCAVNWYYTRNFAESLLNGLTLAMSILPEEIPVAFTTFMALGAWKLMQQGIIIKKSSVVETMGSTTVICTDKTGTITENSMHLKAVYNYKNNRTYEEVEFDVPELAEIISYAMWSSEPMPFDPMEKTLHKIYADTQVEDLRNEYIMIHEYPLEGHPPMMTHVFQNSSGSRFIAAKGAPEAIAQVSELSPAQRLTVRSYIDDFGKKGYRLLGVARSHFTGVNFPEKQQDLPFEFLGFVVFHDPPKKGIREVFKQINEAGIEVKVITGDNAQTARTIAAQSGIIGYSKMVSGEEIASMSEQELRKTVRDKVLFARMFPDAKLAVVNALKKNGEVVAMLGDGVNDGPALKAAHIGVAMGIKGTEMAKAAASLVLTDDDLGKLLTGIAAGRRIYSNLKKAVQYIISIHIPIIVAVSLPLFLGWAFPQIFTPVHVIFLELVMGPTCSIVYENEPMEKDTMSRNPRPLSETFLTWRELSLSIIQGLVISAGILFVYQLSYRDGGGEETVRTMVFTTLIFANILLSLANRSFHYSIFESFRNRNILLAYVIGTTILLLAAMLYVDEVRSFFQLSQLNFAQLLTAFGVAAVSVLWFEVYKLVKRFRLITAN</sequence>
<keyword evidence="7 9" id="KW-0472">Membrane</keyword>
<dbReference type="Pfam" id="PF00122">
    <property type="entry name" value="E1-E2_ATPase"/>
    <property type="match status" value="1"/>
</dbReference>
<dbReference type="SFLD" id="SFLDF00027">
    <property type="entry name" value="p-type_atpase"/>
    <property type="match status" value="1"/>
</dbReference>
<feature type="transmembrane region" description="Helical" evidence="9">
    <location>
        <begin position="220"/>
        <end position="242"/>
    </location>
</feature>
<dbReference type="SUPFAM" id="SSF81653">
    <property type="entry name" value="Calcium ATPase, transduction domain A"/>
    <property type="match status" value="1"/>
</dbReference>
<feature type="transmembrane region" description="Helical" evidence="9">
    <location>
        <begin position="736"/>
        <end position="752"/>
    </location>
</feature>
<reference evidence="11" key="3">
    <citation type="submission" date="2020-07" db="EMBL/GenBank/DDBJ databases">
        <authorList>
            <person name="Yang C."/>
        </authorList>
    </citation>
    <scope>NUCLEOTIDE SEQUENCE</scope>
    <source>
        <strain evidence="11">Cx-624</strain>
    </source>
</reference>
<evidence type="ECO:0000256" key="7">
    <source>
        <dbReference type="ARBA" id="ARBA00023136"/>
    </source>
</evidence>
<dbReference type="Proteomes" id="UP000515349">
    <property type="component" value="Chromosome"/>
</dbReference>
<feature type="compositionally biased region" description="Polar residues" evidence="8">
    <location>
        <begin position="1"/>
        <end position="11"/>
    </location>
</feature>
<evidence type="ECO:0000313" key="12">
    <source>
        <dbReference type="EMBL" id="QMS98535.1"/>
    </source>
</evidence>
<dbReference type="SUPFAM" id="SSF81665">
    <property type="entry name" value="Calcium ATPase, transmembrane domain M"/>
    <property type="match status" value="1"/>
</dbReference>
<feature type="transmembrane region" description="Helical" evidence="9">
    <location>
        <begin position="773"/>
        <end position="791"/>
    </location>
</feature>
<dbReference type="Gene3D" id="3.40.1110.10">
    <property type="entry name" value="Calcium-transporting ATPase, cytoplasmic domain N"/>
    <property type="match status" value="2"/>
</dbReference>
<dbReference type="PROSITE" id="PS00154">
    <property type="entry name" value="ATPASE_E1_E2"/>
    <property type="match status" value="1"/>
</dbReference>
<dbReference type="NCBIfam" id="TIGR01494">
    <property type="entry name" value="ATPase_P-type"/>
    <property type="match status" value="2"/>
</dbReference>
<dbReference type="KEGG" id="cbau:H1R16_00535"/>
<dbReference type="Pfam" id="PF00690">
    <property type="entry name" value="Cation_ATPase_N"/>
    <property type="match status" value="1"/>
</dbReference>
<dbReference type="InterPro" id="IPR023299">
    <property type="entry name" value="ATPase_P-typ_cyto_dom_N"/>
</dbReference>
<name>A0A7D7LTH1_9FLAO</name>
<dbReference type="InterPro" id="IPR059000">
    <property type="entry name" value="ATPase_P-type_domA"/>
</dbReference>
<dbReference type="SUPFAM" id="SSF56784">
    <property type="entry name" value="HAD-like"/>
    <property type="match status" value="1"/>
</dbReference>
<evidence type="ECO:0000313" key="14">
    <source>
        <dbReference type="Proteomes" id="UP000539710"/>
    </source>
</evidence>
<dbReference type="SFLD" id="SFLDG00002">
    <property type="entry name" value="C1.7:_P-type_atpase_like"/>
    <property type="match status" value="1"/>
</dbReference>
<dbReference type="PRINTS" id="PR00120">
    <property type="entry name" value="HATPASE"/>
</dbReference>